<keyword evidence="5" id="KW-1133">Transmembrane helix</keyword>
<keyword evidence="1 4" id="KW-0479">Metal-binding</keyword>
<evidence type="ECO:0000313" key="8">
    <source>
        <dbReference type="Proteomes" id="UP000886674"/>
    </source>
</evidence>
<dbReference type="PANTHER" id="PTHR35038">
    <property type="entry name" value="DISSIMILATORY SULFITE REDUCTASE SIRA"/>
    <property type="match status" value="1"/>
</dbReference>
<comment type="caution">
    <text evidence="7">The sequence shown here is derived from an EMBL/GenBank/DDBJ whole genome shotgun (WGS) entry which is preliminary data.</text>
</comment>
<dbReference type="PANTHER" id="PTHR35038:SF5">
    <property type="entry name" value="CYTOCHROME C-TYPE PROTEIN NRFB"/>
    <property type="match status" value="1"/>
</dbReference>
<dbReference type="InterPro" id="IPR036280">
    <property type="entry name" value="Multihaem_cyt_sf"/>
</dbReference>
<dbReference type="AlphaFoldDB" id="A0A9E4NPI7"/>
<keyword evidence="4" id="KW-0349">Heme</keyword>
<organism evidence="7 8">
    <name type="scientific">Candidatus Thiodiazotropha taylori</name>
    <dbReference type="NCBI Taxonomy" id="2792791"/>
    <lineage>
        <taxon>Bacteria</taxon>
        <taxon>Pseudomonadati</taxon>
        <taxon>Pseudomonadota</taxon>
        <taxon>Gammaproteobacteria</taxon>
        <taxon>Chromatiales</taxon>
        <taxon>Sedimenticolaceae</taxon>
        <taxon>Candidatus Thiodiazotropha</taxon>
    </lineage>
</organism>
<sequence>MIGKLGRLISFFLIGLTINSSHGAFEKKPETVTPKPLQLSTADHSSFEVLQQRFKSGMELTKACLSCHNLAAKQVHKSNHWNWEIPNGKTGQMVGKRNVLNSTMFATSSNGPYCARCHISNEWKEEGFDFTAEEQVDCLACHDTTGTYASNKMHQLRVKCSACHVEWDKSKAREVVRKPNLSELAKQVGKPTVQSCGGCHFYSDGGDGIKQGDLDSSLATAPRHLDVHMAQDGLGYRCTTCHKTEWHQMMGSQYEPASKDEHGIDVVGGSRATCESCHGLTPHPESANPKLNNHVDRIACQTCHIPALARGGLPTKTYWDWSTAGRLNEKGKAIVEKDGEGRITYSSQRGSAQWAKNLVPEYVWFSGQIEFTTMDDSIDPTGVVQLNTLAGGPDDPKARIWPVKTLRGKQPIDVEKATLVSASLFGKKNDGYWKTFDWPASIDAAMKVAGREFSGQVGFVETEMRIPVNHMVAPAEDALACVSCHSRDGRMKDVEGLYMPGIGSLPILDKLFLAMALLALIGVLLHGAIRVISSQKKG</sequence>
<protein>
    <submittedName>
        <fullName evidence="7">Tetrathionate reductase family octaheme c-type cytochrome</fullName>
    </submittedName>
</protein>
<proteinExistence type="predicted"/>
<evidence type="ECO:0000259" key="6">
    <source>
        <dbReference type="PROSITE" id="PS51007"/>
    </source>
</evidence>
<name>A0A9E4NPI7_9GAMM</name>
<dbReference type="GO" id="GO:0046872">
    <property type="term" value="F:metal ion binding"/>
    <property type="evidence" value="ECO:0007669"/>
    <property type="project" value="UniProtKB-KW"/>
</dbReference>
<evidence type="ECO:0000256" key="3">
    <source>
        <dbReference type="ARBA" id="ARBA00023004"/>
    </source>
</evidence>
<dbReference type="GO" id="GO:0009055">
    <property type="term" value="F:electron transfer activity"/>
    <property type="evidence" value="ECO:0007669"/>
    <property type="project" value="InterPro"/>
</dbReference>
<keyword evidence="5" id="KW-0812">Transmembrane</keyword>
<dbReference type="NCBIfam" id="TIGR04315">
    <property type="entry name" value="octaheme_Shew"/>
    <property type="match status" value="1"/>
</dbReference>
<dbReference type="PIRSF" id="PIRSF039014">
    <property type="entry name" value="OTR_cyc"/>
    <property type="match status" value="1"/>
</dbReference>
<dbReference type="InterPro" id="IPR024673">
    <property type="entry name" value="Octahem_Cyt_c"/>
</dbReference>
<feature type="domain" description="Cytochrome c" evidence="6">
    <location>
        <begin position="258"/>
        <end position="350"/>
    </location>
</feature>
<accession>A0A9E4NPI7</accession>
<dbReference type="PROSITE" id="PS51007">
    <property type="entry name" value="CYTC"/>
    <property type="match status" value="1"/>
</dbReference>
<gene>
    <name evidence="7" type="ORF">JAY77_23195</name>
</gene>
<feature type="transmembrane region" description="Helical" evidence="5">
    <location>
        <begin position="511"/>
        <end position="532"/>
    </location>
</feature>
<evidence type="ECO:0000313" key="7">
    <source>
        <dbReference type="EMBL" id="MCG7981038.1"/>
    </source>
</evidence>
<keyword evidence="2" id="KW-0732">Signal</keyword>
<dbReference type="Proteomes" id="UP000886674">
    <property type="component" value="Unassembled WGS sequence"/>
</dbReference>
<dbReference type="InterPro" id="IPR009056">
    <property type="entry name" value="Cyt_c-like_dom"/>
</dbReference>
<keyword evidence="3 4" id="KW-0408">Iron</keyword>
<dbReference type="SUPFAM" id="SSF48695">
    <property type="entry name" value="Multiheme cytochromes"/>
    <property type="match status" value="1"/>
</dbReference>
<dbReference type="GO" id="GO:0020037">
    <property type="term" value="F:heme binding"/>
    <property type="evidence" value="ECO:0007669"/>
    <property type="project" value="InterPro"/>
</dbReference>
<evidence type="ECO:0000256" key="1">
    <source>
        <dbReference type="ARBA" id="ARBA00022723"/>
    </source>
</evidence>
<dbReference type="Pfam" id="PF11783">
    <property type="entry name" value="Cytochrome_cB"/>
    <property type="match status" value="1"/>
</dbReference>
<dbReference type="GO" id="GO:0016491">
    <property type="term" value="F:oxidoreductase activity"/>
    <property type="evidence" value="ECO:0007669"/>
    <property type="project" value="TreeGrafter"/>
</dbReference>
<dbReference type="InterPro" id="IPR051829">
    <property type="entry name" value="Multiheme_Cytochr_ET"/>
</dbReference>
<evidence type="ECO:0000256" key="2">
    <source>
        <dbReference type="ARBA" id="ARBA00022729"/>
    </source>
</evidence>
<dbReference type="EMBL" id="JAEPCR010000188">
    <property type="protein sequence ID" value="MCG7981038.1"/>
    <property type="molecule type" value="Genomic_DNA"/>
</dbReference>
<dbReference type="Gene3D" id="1.10.1130.10">
    <property type="entry name" value="Flavocytochrome C3, Chain A"/>
    <property type="match status" value="1"/>
</dbReference>
<evidence type="ECO:0000256" key="5">
    <source>
        <dbReference type="SAM" id="Phobius"/>
    </source>
</evidence>
<keyword evidence="5" id="KW-0472">Membrane</keyword>
<reference evidence="7" key="1">
    <citation type="journal article" date="2021" name="Proc. Natl. Acad. Sci. U.S.A.">
        <title>Global biogeography of chemosynthetic symbionts reveals both localized and globally distributed symbiont groups. .</title>
        <authorList>
            <person name="Osvatic J.T."/>
            <person name="Wilkins L.G.E."/>
            <person name="Leibrecht L."/>
            <person name="Leray M."/>
            <person name="Zauner S."/>
            <person name="Polzin J."/>
            <person name="Camacho Y."/>
            <person name="Gros O."/>
            <person name="van Gils J.A."/>
            <person name="Eisen J.A."/>
            <person name="Petersen J.M."/>
            <person name="Yuen B."/>
        </authorList>
    </citation>
    <scope>NUCLEOTIDE SEQUENCE</scope>
    <source>
        <strain evidence="7">MAGclacostrist055</strain>
    </source>
</reference>
<evidence type="ECO:0000256" key="4">
    <source>
        <dbReference type="PROSITE-ProRule" id="PRU00433"/>
    </source>
</evidence>